<keyword evidence="1 4" id="KW-0812">Transmembrane</keyword>
<keyword evidence="4" id="KW-0813">Transport</keyword>
<comment type="subcellular location">
    <subcellularLocation>
        <location evidence="4">Membrane</location>
        <topology evidence="4">Multi-pass membrane protein</topology>
    </subcellularLocation>
</comment>
<accession>A0ABD0KM21</accession>
<dbReference type="PANTHER" id="PTHR12483:SF115">
    <property type="entry name" value="COPPER TRANSPORT PROTEIN"/>
    <property type="match status" value="1"/>
</dbReference>
<comment type="similarity">
    <text evidence="4">Belongs to the copper transporter (Ctr) (TC 1.A.56) family. SLC31A subfamily.</text>
</comment>
<dbReference type="EMBL" id="JACVVK020000155">
    <property type="protein sequence ID" value="KAK7488073.1"/>
    <property type="molecule type" value="Genomic_DNA"/>
</dbReference>
<reference evidence="5 6" key="1">
    <citation type="journal article" date="2023" name="Sci. Data">
        <title>Genome assembly of the Korean intertidal mud-creeper Batillaria attramentaria.</title>
        <authorList>
            <person name="Patra A.K."/>
            <person name="Ho P.T."/>
            <person name="Jun S."/>
            <person name="Lee S.J."/>
            <person name="Kim Y."/>
            <person name="Won Y.J."/>
        </authorList>
    </citation>
    <scope>NUCLEOTIDE SEQUENCE [LARGE SCALE GENOMIC DNA]</scope>
    <source>
        <strain evidence="5">Wonlab-2016</strain>
    </source>
</reference>
<dbReference type="AlphaFoldDB" id="A0ABD0KM21"/>
<sequence length="142" mass="16337">MMYFHAGSTEYILFKDLCTNSDGAFAGACIAVFVLAILYELLKFWREQLQRQYIFRVAHIMREGTPEEKGQITSAVYRMMSGPHLLQTILHAVQIFISYCLMLIFMTYNAYLALCVVLGAAFGYFLVGWKRTQITDSNEHCH</sequence>
<evidence type="ECO:0000256" key="3">
    <source>
        <dbReference type="ARBA" id="ARBA00023136"/>
    </source>
</evidence>
<feature type="transmembrane region" description="Helical" evidence="4">
    <location>
        <begin position="85"/>
        <end position="105"/>
    </location>
</feature>
<keyword evidence="4" id="KW-0406">Ion transport</keyword>
<comment type="caution">
    <text evidence="5">The sequence shown here is derived from an EMBL/GenBank/DDBJ whole genome shotgun (WGS) entry which is preliminary data.</text>
</comment>
<evidence type="ECO:0000313" key="5">
    <source>
        <dbReference type="EMBL" id="KAK7488073.1"/>
    </source>
</evidence>
<dbReference type="GO" id="GO:0005375">
    <property type="term" value="F:copper ion transmembrane transporter activity"/>
    <property type="evidence" value="ECO:0007669"/>
    <property type="project" value="UniProtKB-UniRule"/>
</dbReference>
<dbReference type="Pfam" id="PF04145">
    <property type="entry name" value="Ctr"/>
    <property type="match status" value="1"/>
</dbReference>
<feature type="transmembrane region" description="Helical" evidence="4">
    <location>
        <begin position="23"/>
        <end position="42"/>
    </location>
</feature>
<feature type="transmembrane region" description="Helical" evidence="4">
    <location>
        <begin position="111"/>
        <end position="129"/>
    </location>
</feature>
<dbReference type="InterPro" id="IPR007274">
    <property type="entry name" value="Cop_transporter"/>
</dbReference>
<keyword evidence="6" id="KW-1185">Reference proteome</keyword>
<proteinExistence type="inferred from homology"/>
<dbReference type="PANTHER" id="PTHR12483">
    <property type="entry name" value="SOLUTE CARRIER FAMILY 31 COPPER TRANSPORTERS"/>
    <property type="match status" value="1"/>
</dbReference>
<keyword evidence="4" id="KW-0187">Copper transport</keyword>
<protein>
    <recommendedName>
        <fullName evidence="4">Copper transport protein</fullName>
    </recommendedName>
</protein>
<evidence type="ECO:0000256" key="2">
    <source>
        <dbReference type="ARBA" id="ARBA00022989"/>
    </source>
</evidence>
<keyword evidence="3 4" id="KW-0472">Membrane</keyword>
<evidence type="ECO:0000256" key="1">
    <source>
        <dbReference type="ARBA" id="ARBA00022692"/>
    </source>
</evidence>
<keyword evidence="2 4" id="KW-1133">Transmembrane helix</keyword>
<dbReference type="GO" id="GO:0016020">
    <property type="term" value="C:membrane"/>
    <property type="evidence" value="ECO:0007669"/>
    <property type="project" value="UniProtKB-SubCell"/>
</dbReference>
<evidence type="ECO:0000313" key="6">
    <source>
        <dbReference type="Proteomes" id="UP001519460"/>
    </source>
</evidence>
<organism evidence="5 6">
    <name type="scientific">Batillaria attramentaria</name>
    <dbReference type="NCBI Taxonomy" id="370345"/>
    <lineage>
        <taxon>Eukaryota</taxon>
        <taxon>Metazoa</taxon>
        <taxon>Spiralia</taxon>
        <taxon>Lophotrochozoa</taxon>
        <taxon>Mollusca</taxon>
        <taxon>Gastropoda</taxon>
        <taxon>Caenogastropoda</taxon>
        <taxon>Sorbeoconcha</taxon>
        <taxon>Cerithioidea</taxon>
        <taxon>Batillariidae</taxon>
        <taxon>Batillaria</taxon>
    </lineage>
</organism>
<dbReference type="Proteomes" id="UP001519460">
    <property type="component" value="Unassembled WGS sequence"/>
</dbReference>
<gene>
    <name evidence="5" type="ORF">BaRGS_00020664</name>
</gene>
<evidence type="ECO:0000256" key="4">
    <source>
        <dbReference type="RuleBase" id="RU367022"/>
    </source>
</evidence>
<name>A0ABD0KM21_9CAEN</name>
<keyword evidence="4" id="KW-0186">Copper</keyword>